<dbReference type="GeneID" id="25738852"/>
<name>A0A0D2JSK7_9CHLO</name>
<feature type="compositionally biased region" description="Basic residues" evidence="1">
    <location>
        <begin position="13"/>
        <end position="28"/>
    </location>
</feature>
<feature type="region of interest" description="Disordered" evidence="1">
    <location>
        <begin position="1"/>
        <end position="80"/>
    </location>
</feature>
<keyword evidence="3" id="KW-1185">Reference proteome</keyword>
<dbReference type="EMBL" id="KK101150">
    <property type="protein sequence ID" value="KIZ01988.1"/>
    <property type="molecule type" value="Genomic_DNA"/>
</dbReference>
<evidence type="ECO:0000313" key="2">
    <source>
        <dbReference type="EMBL" id="KIZ01988.1"/>
    </source>
</evidence>
<dbReference type="AlphaFoldDB" id="A0A0D2JSK7"/>
<evidence type="ECO:0000313" key="3">
    <source>
        <dbReference type="Proteomes" id="UP000054498"/>
    </source>
</evidence>
<dbReference type="Proteomes" id="UP000054498">
    <property type="component" value="Unassembled WGS sequence"/>
</dbReference>
<sequence>MKVNTPRVETHDKTRRARGGRLRIRKNLTARTLAIPTRQTPINGGAATPQPSQLTHPHETEDEASSGISGGGGNLGVQGRSPLAPIAVTEVNWPPHCNDADLLLPLEGTDPATIAEARAVLAAARGASAPHTHFIEFLEPQLGSPEAAPFVRHLLHHWRCAAPLDCAGAGDGPNKGGYEGACSPYEMPAEPEAASWALEMAAVFSGVL</sequence>
<protein>
    <submittedName>
        <fullName evidence="2">Uncharacterized protein</fullName>
    </submittedName>
</protein>
<dbReference type="KEGG" id="mng:MNEG_5976"/>
<organism evidence="2 3">
    <name type="scientific">Monoraphidium neglectum</name>
    <dbReference type="NCBI Taxonomy" id="145388"/>
    <lineage>
        <taxon>Eukaryota</taxon>
        <taxon>Viridiplantae</taxon>
        <taxon>Chlorophyta</taxon>
        <taxon>core chlorophytes</taxon>
        <taxon>Chlorophyceae</taxon>
        <taxon>CS clade</taxon>
        <taxon>Sphaeropleales</taxon>
        <taxon>Selenastraceae</taxon>
        <taxon>Monoraphidium</taxon>
    </lineage>
</organism>
<gene>
    <name evidence="2" type="ORF">MNEG_5976</name>
</gene>
<evidence type="ECO:0000256" key="1">
    <source>
        <dbReference type="SAM" id="MobiDB-lite"/>
    </source>
</evidence>
<proteinExistence type="predicted"/>
<dbReference type="RefSeq" id="XP_013901007.1">
    <property type="nucleotide sequence ID" value="XM_014045553.1"/>
</dbReference>
<accession>A0A0D2JSK7</accession>
<reference evidence="2 3" key="1">
    <citation type="journal article" date="2013" name="BMC Genomics">
        <title>Reconstruction of the lipid metabolism for the microalga Monoraphidium neglectum from its genome sequence reveals characteristics suitable for biofuel production.</title>
        <authorList>
            <person name="Bogen C."/>
            <person name="Al-Dilaimi A."/>
            <person name="Albersmeier A."/>
            <person name="Wichmann J."/>
            <person name="Grundmann M."/>
            <person name="Rupp O."/>
            <person name="Lauersen K.J."/>
            <person name="Blifernez-Klassen O."/>
            <person name="Kalinowski J."/>
            <person name="Goesmann A."/>
            <person name="Mussgnug J.H."/>
            <person name="Kruse O."/>
        </authorList>
    </citation>
    <scope>NUCLEOTIDE SEQUENCE [LARGE SCALE GENOMIC DNA]</scope>
    <source>
        <strain evidence="2 3">SAG 48.87</strain>
    </source>
</reference>